<protein>
    <recommendedName>
        <fullName evidence="3">Apea-like HEPN domain-containing protein</fullName>
    </recommendedName>
</protein>
<evidence type="ECO:0000313" key="2">
    <source>
        <dbReference type="Proteomes" id="UP000429785"/>
    </source>
</evidence>
<sequence length="446" mass="52672">MTESEIKINAYKFVEKLIITGDFPSVEKEQKLKGSLEHLQFVDWSDKLAEGPVIQRQKASEINDEVLQISLDRKTYGFEIKDYPPFYKFIYELSQFNNLKSKVSIKFLRTQTLIWIIDVFQNNRARQDLLHYLYEKLEKEIKKVRYYYPILNLTIEEPFSIGNIKITYFTKEYFDKYWECNRELFIENEEVFDLTYRKYQGRVFVETEAFAESEKGEEISYELASLTSDIVVLLSPTIVHPDENCLIDLERRMPWESEFLSIESGKEYDLSITVSANRETFHISKEMVSSIENNMLFLFGKILNGNQRCEIDFLIVETVKMVARAIRETDLHLRISLLIIVIESIFLLAEENHKMEKKCKRRMCELLKPKGGETHQKLMDSLSNMYQVRHKMIHKSTRIYIEPIILSHFQINVVEVILQLLANNSRLQTKENLIRMLDTKGIANAE</sequence>
<gene>
    <name evidence="1" type="ORF">F8C76_10220</name>
</gene>
<evidence type="ECO:0000313" key="1">
    <source>
        <dbReference type="EMBL" id="KAB7528237.1"/>
    </source>
</evidence>
<dbReference type="AlphaFoldDB" id="A0A6I1DY41"/>
<proteinExistence type="predicted"/>
<reference evidence="1 2" key="1">
    <citation type="submission" date="2019-10" db="EMBL/GenBank/DDBJ databases">
        <title>Muricauda olearia CL-SS4 JCM15563 genome.</title>
        <authorList>
            <person name="Liu L."/>
        </authorList>
    </citation>
    <scope>NUCLEOTIDE SEQUENCE [LARGE SCALE GENOMIC DNA]</scope>
    <source>
        <strain evidence="1 2">CL-SS4</strain>
    </source>
</reference>
<dbReference type="RefSeq" id="WP_152131650.1">
    <property type="nucleotide sequence ID" value="NZ_WELG01000002.1"/>
</dbReference>
<organism evidence="1 2">
    <name type="scientific">Flagellimonas olearia</name>
    <dbReference type="NCBI Taxonomy" id="552546"/>
    <lineage>
        <taxon>Bacteria</taxon>
        <taxon>Pseudomonadati</taxon>
        <taxon>Bacteroidota</taxon>
        <taxon>Flavobacteriia</taxon>
        <taxon>Flavobacteriales</taxon>
        <taxon>Flavobacteriaceae</taxon>
        <taxon>Flagellimonas</taxon>
    </lineage>
</organism>
<comment type="caution">
    <text evidence="1">The sequence shown here is derived from an EMBL/GenBank/DDBJ whole genome shotgun (WGS) entry which is preliminary data.</text>
</comment>
<dbReference type="EMBL" id="WELG01000002">
    <property type="protein sequence ID" value="KAB7528237.1"/>
    <property type="molecule type" value="Genomic_DNA"/>
</dbReference>
<dbReference type="OrthoDB" id="1454706at2"/>
<name>A0A6I1DY41_9FLAO</name>
<accession>A0A6I1DY41</accession>
<evidence type="ECO:0008006" key="3">
    <source>
        <dbReference type="Google" id="ProtNLM"/>
    </source>
</evidence>
<dbReference type="Proteomes" id="UP000429785">
    <property type="component" value="Unassembled WGS sequence"/>
</dbReference>